<protein>
    <recommendedName>
        <fullName evidence="1">AP2-like integrase N-terminal domain-containing protein</fullName>
    </recommendedName>
</protein>
<dbReference type="InterPro" id="IPR028259">
    <property type="entry name" value="AP2-like_int_N"/>
</dbReference>
<organism evidence="2">
    <name type="scientific">human gut metagenome</name>
    <dbReference type="NCBI Taxonomy" id="408170"/>
    <lineage>
        <taxon>unclassified sequences</taxon>
        <taxon>metagenomes</taxon>
        <taxon>organismal metagenomes</taxon>
    </lineage>
</organism>
<evidence type="ECO:0000313" key="2">
    <source>
        <dbReference type="EMBL" id="ETJ26358.1"/>
    </source>
</evidence>
<dbReference type="AlphaFoldDB" id="W1X7U2"/>
<proteinExistence type="predicted"/>
<reference evidence="2" key="1">
    <citation type="submission" date="2013-12" db="EMBL/GenBank/DDBJ databases">
        <title>A Varibaculum cambriense genome reconstructed from a premature infant gut community with otherwise low bacterial novelty that shifts toward anaerobic metabolism during the third week of life.</title>
        <authorList>
            <person name="Brown C.T."/>
            <person name="Sharon I."/>
            <person name="Thomas B.C."/>
            <person name="Castelle C.J."/>
            <person name="Morowitz M.J."/>
            <person name="Banfield J.F."/>
        </authorList>
    </citation>
    <scope>NUCLEOTIDE SEQUENCE</scope>
</reference>
<dbReference type="EMBL" id="AZMM01017417">
    <property type="protein sequence ID" value="ETJ26358.1"/>
    <property type="molecule type" value="Genomic_DNA"/>
</dbReference>
<feature type="domain" description="AP2-like integrase N-terminal" evidence="1">
    <location>
        <begin position="15"/>
        <end position="45"/>
    </location>
</feature>
<comment type="caution">
    <text evidence="2">The sequence shown here is derived from an EMBL/GenBank/DDBJ whole genome shotgun (WGS) entry which is preliminary data.</text>
</comment>
<sequence length="45" mass="5144">MPKIPHVYYDKASSSYYAVASLGFDEVTGKRMQKKKRGFKTQTEA</sequence>
<name>W1X7U2_9ZZZZ</name>
<evidence type="ECO:0000259" key="1">
    <source>
        <dbReference type="Pfam" id="PF14657"/>
    </source>
</evidence>
<accession>W1X7U2</accession>
<dbReference type="Pfam" id="PF14657">
    <property type="entry name" value="Arm-DNA-bind_4"/>
    <property type="match status" value="1"/>
</dbReference>
<gene>
    <name evidence="2" type="ORF">Q604_UNBC17417G0002</name>
</gene>